<dbReference type="SUPFAM" id="SSF52172">
    <property type="entry name" value="CheY-like"/>
    <property type="match status" value="1"/>
</dbReference>
<reference evidence="10 11" key="1">
    <citation type="submission" date="2015-01" db="EMBL/GenBank/DDBJ databases">
        <title>Draft genome of the acidophilic iron oxidizer Ferrimicrobium acidiphilum strain T23.</title>
        <authorList>
            <person name="Poehlein A."/>
            <person name="Eisen S."/>
            <person name="Schloemann M."/>
            <person name="Johnson B.D."/>
            <person name="Daniel R."/>
            <person name="Muehling M."/>
        </authorList>
    </citation>
    <scope>NUCLEOTIDE SEQUENCE [LARGE SCALE GENOMIC DNA]</scope>
    <source>
        <strain evidence="10 11">T23</strain>
    </source>
</reference>
<dbReference type="CDD" id="cd00383">
    <property type="entry name" value="trans_reg_C"/>
    <property type="match status" value="1"/>
</dbReference>
<feature type="domain" description="Response regulatory" evidence="8">
    <location>
        <begin position="2"/>
        <end position="116"/>
    </location>
</feature>
<keyword evidence="11" id="KW-1185">Reference proteome</keyword>
<keyword evidence="3" id="KW-0805">Transcription regulation</keyword>
<dbReference type="RefSeq" id="WP_035388083.1">
    <property type="nucleotide sequence ID" value="NZ_JQKF01000001.1"/>
</dbReference>
<dbReference type="STRING" id="1121877.FEAC_01240"/>
<dbReference type="InterPro" id="IPR001867">
    <property type="entry name" value="OmpR/PhoB-type_DNA-bd"/>
</dbReference>
<keyword evidence="4 7" id="KW-0238">DNA-binding</keyword>
<dbReference type="eggNOG" id="COG0745">
    <property type="taxonomic scope" value="Bacteria"/>
</dbReference>
<evidence type="ECO:0000256" key="7">
    <source>
        <dbReference type="PROSITE-ProRule" id="PRU01091"/>
    </source>
</evidence>
<dbReference type="EMBL" id="JXUW01000001">
    <property type="protein sequence ID" value="KJE78132.1"/>
    <property type="molecule type" value="Genomic_DNA"/>
</dbReference>
<evidence type="ECO:0000259" key="8">
    <source>
        <dbReference type="PROSITE" id="PS50110"/>
    </source>
</evidence>
<feature type="domain" description="OmpR/PhoB-type" evidence="9">
    <location>
        <begin position="124"/>
        <end position="222"/>
    </location>
</feature>
<dbReference type="InterPro" id="IPR001789">
    <property type="entry name" value="Sig_transdc_resp-reg_receiver"/>
</dbReference>
<proteinExistence type="predicted"/>
<evidence type="ECO:0000256" key="2">
    <source>
        <dbReference type="ARBA" id="ARBA00023012"/>
    </source>
</evidence>
<evidence type="ECO:0000313" key="11">
    <source>
        <dbReference type="Proteomes" id="UP000032336"/>
    </source>
</evidence>
<dbReference type="PROSITE" id="PS51755">
    <property type="entry name" value="OMPR_PHOB"/>
    <property type="match status" value="1"/>
</dbReference>
<dbReference type="SMART" id="SM00862">
    <property type="entry name" value="Trans_reg_C"/>
    <property type="match status" value="1"/>
</dbReference>
<dbReference type="OrthoDB" id="9812490at2"/>
<dbReference type="FunFam" id="3.40.50.2300:FF:000001">
    <property type="entry name" value="DNA-binding response regulator PhoB"/>
    <property type="match status" value="1"/>
</dbReference>
<dbReference type="PANTHER" id="PTHR48111">
    <property type="entry name" value="REGULATOR OF RPOS"/>
    <property type="match status" value="1"/>
</dbReference>
<accession>A0A0D8FYZ5</accession>
<keyword evidence="2" id="KW-0902">Two-component regulatory system</keyword>
<evidence type="ECO:0000313" key="10">
    <source>
        <dbReference type="EMBL" id="KJE78132.1"/>
    </source>
</evidence>
<evidence type="ECO:0000256" key="4">
    <source>
        <dbReference type="ARBA" id="ARBA00023125"/>
    </source>
</evidence>
<comment type="caution">
    <text evidence="10">The sequence shown here is derived from an EMBL/GenBank/DDBJ whole genome shotgun (WGS) entry which is preliminary data.</text>
</comment>
<dbReference type="AlphaFoldDB" id="A0A0D8FYZ5"/>
<keyword evidence="1 6" id="KW-0597">Phosphoprotein</keyword>
<dbReference type="PANTHER" id="PTHR48111:SF36">
    <property type="entry name" value="TRANSCRIPTIONAL REGULATORY PROTEIN CUTR"/>
    <property type="match status" value="1"/>
</dbReference>
<feature type="modified residue" description="4-aspartylphosphate" evidence="6">
    <location>
        <position position="51"/>
    </location>
</feature>
<evidence type="ECO:0000256" key="3">
    <source>
        <dbReference type="ARBA" id="ARBA00023015"/>
    </source>
</evidence>
<gene>
    <name evidence="10" type="primary">tcrA</name>
    <name evidence="10" type="ORF">FEAC_01240</name>
</gene>
<dbReference type="InterPro" id="IPR011006">
    <property type="entry name" value="CheY-like_superfamily"/>
</dbReference>
<dbReference type="Pfam" id="PF00486">
    <property type="entry name" value="Trans_reg_C"/>
    <property type="match status" value="1"/>
</dbReference>
<dbReference type="GeneID" id="78371480"/>
<dbReference type="PATRIC" id="fig|1121877.4.peg.133"/>
<dbReference type="GO" id="GO:0000156">
    <property type="term" value="F:phosphorelay response regulator activity"/>
    <property type="evidence" value="ECO:0007669"/>
    <property type="project" value="TreeGrafter"/>
</dbReference>
<protein>
    <submittedName>
        <fullName evidence="10">Transcriptional regulatory protein TcrA</fullName>
    </submittedName>
</protein>
<dbReference type="Proteomes" id="UP000032336">
    <property type="component" value="Unassembled WGS sequence"/>
</dbReference>
<dbReference type="FunFam" id="1.10.10.10:FF:000005">
    <property type="entry name" value="Two-component system response regulator"/>
    <property type="match status" value="1"/>
</dbReference>
<dbReference type="GO" id="GO:0000976">
    <property type="term" value="F:transcription cis-regulatory region binding"/>
    <property type="evidence" value="ECO:0007669"/>
    <property type="project" value="TreeGrafter"/>
</dbReference>
<sequence>MRILVVDDEETLVDTLKRGLVAEGFAVDTCLNGLDGIKLARSAPYDCIVLDIMLPGMNGFKFTATLRSEEIWTPILMLTAKDGELDEAEALDTGADDFLKKPFSFTVLVAHIRALLRRNVDSRPPVLIAGDLKLDPSSHSVMRGDTAVDLTTREFSFLELLMRSKGKVLNKREIIEHVWDYDFEGDSNIVEVYIGYLRKKIDAPFGTKSIRTVRGVGYLLEEDGGATAVSCAEVPATV</sequence>
<evidence type="ECO:0000256" key="6">
    <source>
        <dbReference type="PROSITE-ProRule" id="PRU00169"/>
    </source>
</evidence>
<dbReference type="InterPro" id="IPR039420">
    <property type="entry name" value="WalR-like"/>
</dbReference>
<dbReference type="GO" id="GO:0032993">
    <property type="term" value="C:protein-DNA complex"/>
    <property type="evidence" value="ECO:0007669"/>
    <property type="project" value="TreeGrafter"/>
</dbReference>
<evidence type="ECO:0000256" key="1">
    <source>
        <dbReference type="ARBA" id="ARBA00022553"/>
    </source>
</evidence>
<dbReference type="Gene3D" id="3.40.50.2300">
    <property type="match status" value="1"/>
</dbReference>
<dbReference type="Gene3D" id="1.10.10.10">
    <property type="entry name" value="Winged helix-like DNA-binding domain superfamily/Winged helix DNA-binding domain"/>
    <property type="match status" value="1"/>
</dbReference>
<dbReference type="SMART" id="SM00448">
    <property type="entry name" value="REC"/>
    <property type="match status" value="1"/>
</dbReference>
<evidence type="ECO:0000256" key="5">
    <source>
        <dbReference type="ARBA" id="ARBA00023163"/>
    </source>
</evidence>
<dbReference type="Pfam" id="PF00072">
    <property type="entry name" value="Response_reg"/>
    <property type="match status" value="1"/>
</dbReference>
<dbReference type="InterPro" id="IPR036388">
    <property type="entry name" value="WH-like_DNA-bd_sf"/>
</dbReference>
<feature type="DNA-binding region" description="OmpR/PhoB-type" evidence="7">
    <location>
        <begin position="124"/>
        <end position="222"/>
    </location>
</feature>
<keyword evidence="5" id="KW-0804">Transcription</keyword>
<dbReference type="GO" id="GO:0006355">
    <property type="term" value="P:regulation of DNA-templated transcription"/>
    <property type="evidence" value="ECO:0007669"/>
    <property type="project" value="InterPro"/>
</dbReference>
<dbReference type="GO" id="GO:0005829">
    <property type="term" value="C:cytosol"/>
    <property type="evidence" value="ECO:0007669"/>
    <property type="project" value="TreeGrafter"/>
</dbReference>
<organism evidence="10 11">
    <name type="scientific">Ferrimicrobium acidiphilum DSM 19497</name>
    <dbReference type="NCBI Taxonomy" id="1121877"/>
    <lineage>
        <taxon>Bacteria</taxon>
        <taxon>Bacillati</taxon>
        <taxon>Actinomycetota</taxon>
        <taxon>Acidimicrobiia</taxon>
        <taxon>Acidimicrobiales</taxon>
        <taxon>Acidimicrobiaceae</taxon>
        <taxon>Ferrimicrobium</taxon>
    </lineage>
</organism>
<dbReference type="PROSITE" id="PS50110">
    <property type="entry name" value="RESPONSE_REGULATORY"/>
    <property type="match status" value="1"/>
</dbReference>
<evidence type="ECO:0000259" key="9">
    <source>
        <dbReference type="PROSITE" id="PS51755"/>
    </source>
</evidence>
<name>A0A0D8FYZ5_9ACTN</name>